<accession>A0ABX5SJP5</accession>
<evidence type="ECO:0000313" key="2">
    <source>
        <dbReference type="Proteomes" id="UP000295756"/>
    </source>
</evidence>
<evidence type="ECO:0008006" key="3">
    <source>
        <dbReference type="Google" id="ProtNLM"/>
    </source>
</evidence>
<keyword evidence="2" id="KW-1185">Reference proteome</keyword>
<protein>
    <recommendedName>
        <fullName evidence="3">Bacteriocin immunity protein</fullName>
    </recommendedName>
</protein>
<name>A0ABX5SJP5_9LACO</name>
<organism evidence="1 2">
    <name type="scientific">Leuconostoc kimchii</name>
    <dbReference type="NCBI Taxonomy" id="136609"/>
    <lineage>
        <taxon>Bacteria</taxon>
        <taxon>Bacillati</taxon>
        <taxon>Bacillota</taxon>
        <taxon>Bacilli</taxon>
        <taxon>Lactobacillales</taxon>
        <taxon>Lactobacillaceae</taxon>
        <taxon>Leuconostoc</taxon>
    </lineage>
</organism>
<dbReference type="RefSeq" id="WP_013102766.1">
    <property type="nucleotide sequence ID" value="NZ_CP037939.1"/>
</dbReference>
<evidence type="ECO:0000313" key="1">
    <source>
        <dbReference type="EMBL" id="QBR46687.1"/>
    </source>
</evidence>
<gene>
    <name evidence="1" type="ORF">EW139_00550</name>
</gene>
<reference evidence="1 2" key="1">
    <citation type="submission" date="2019-03" db="EMBL/GenBank/DDBJ databases">
        <title>Complete Genome Sequence of Leuconostoc kimchii strain NKJ218 Isolated from Homemade Kimchi.</title>
        <authorList>
            <person name="Jung J.Y."/>
            <person name="Jin H.M."/>
            <person name="Jung J.-W."/>
            <person name="Lee S.-Y."/>
            <person name="Ryu B.-G."/>
            <person name="Han S.-S."/>
            <person name="Kang H.K."/>
            <person name="Choi H.W."/>
            <person name="Chung E.J."/>
            <person name="Choi K.-M."/>
        </authorList>
    </citation>
    <scope>NUCLEOTIDE SEQUENCE [LARGE SCALE GENOMIC DNA]</scope>
    <source>
        <strain evidence="1 2">NKJ218</strain>
    </source>
</reference>
<dbReference type="Proteomes" id="UP000295756">
    <property type="component" value="Chromosome"/>
</dbReference>
<dbReference type="EMBL" id="CP037939">
    <property type="protein sequence ID" value="QBR46687.1"/>
    <property type="molecule type" value="Genomic_DNA"/>
</dbReference>
<sequence length="91" mass="10848">MFKTADKRKYLLDFLEKHPNLNHDEKKVISDTINSLNEPKVLPYREMTAMTNELQKLSLYGKLSDDGKILLKQLNRSNWFFGLYYNIRFFG</sequence>
<proteinExistence type="predicted"/>